<accession>A0A2W2BG52</accession>
<dbReference type="InterPro" id="IPR018060">
    <property type="entry name" value="HTH_AraC"/>
</dbReference>
<dbReference type="InterPro" id="IPR003313">
    <property type="entry name" value="AraC-bd"/>
</dbReference>
<dbReference type="EMBL" id="POTW01000159">
    <property type="protein sequence ID" value="PZF79228.1"/>
    <property type="molecule type" value="Genomic_DNA"/>
</dbReference>
<dbReference type="PROSITE" id="PS01124">
    <property type="entry name" value="HTH_ARAC_FAMILY_2"/>
    <property type="match status" value="1"/>
</dbReference>
<dbReference type="InterPro" id="IPR014710">
    <property type="entry name" value="RmlC-like_jellyroll"/>
</dbReference>
<dbReference type="InterPro" id="IPR050204">
    <property type="entry name" value="AraC_XylS_family_regulators"/>
</dbReference>
<dbReference type="InterPro" id="IPR011051">
    <property type="entry name" value="RmlC_Cupin_sf"/>
</dbReference>
<evidence type="ECO:0000256" key="1">
    <source>
        <dbReference type="ARBA" id="ARBA00023015"/>
    </source>
</evidence>
<keyword evidence="1" id="KW-0805">Transcription regulation</keyword>
<dbReference type="Gene3D" id="2.60.120.10">
    <property type="entry name" value="Jelly Rolls"/>
    <property type="match status" value="1"/>
</dbReference>
<dbReference type="InterPro" id="IPR020449">
    <property type="entry name" value="Tscrpt_reg_AraC-type_HTH"/>
</dbReference>
<keyword evidence="6" id="KW-1185">Reference proteome</keyword>
<organism evidence="5 6">
    <name type="scientific">Jiangella anatolica</name>
    <dbReference type="NCBI Taxonomy" id="2670374"/>
    <lineage>
        <taxon>Bacteria</taxon>
        <taxon>Bacillati</taxon>
        <taxon>Actinomycetota</taxon>
        <taxon>Actinomycetes</taxon>
        <taxon>Jiangellales</taxon>
        <taxon>Jiangellaceae</taxon>
        <taxon>Jiangella</taxon>
    </lineage>
</organism>
<keyword evidence="2" id="KW-0238">DNA-binding</keyword>
<dbReference type="PRINTS" id="PR00032">
    <property type="entry name" value="HTHARAC"/>
</dbReference>
<dbReference type="AlphaFoldDB" id="A0A2W2BG52"/>
<dbReference type="Pfam" id="PF02311">
    <property type="entry name" value="AraC_binding"/>
    <property type="match status" value="1"/>
</dbReference>
<keyword evidence="3" id="KW-0804">Transcription</keyword>
<reference evidence="5 6" key="1">
    <citation type="submission" date="2018-01" db="EMBL/GenBank/DDBJ databases">
        <title>Draft genome sequence of Jiangella sp. GTF31.</title>
        <authorList>
            <person name="Sahin N."/>
            <person name="Ay H."/>
            <person name="Saygin H."/>
        </authorList>
    </citation>
    <scope>NUCLEOTIDE SEQUENCE [LARGE SCALE GENOMIC DNA]</scope>
    <source>
        <strain evidence="5 6">GTF31</strain>
    </source>
</reference>
<evidence type="ECO:0000259" key="4">
    <source>
        <dbReference type="PROSITE" id="PS01124"/>
    </source>
</evidence>
<dbReference type="SUPFAM" id="SSF51182">
    <property type="entry name" value="RmlC-like cupins"/>
    <property type="match status" value="1"/>
</dbReference>
<dbReference type="Gene3D" id="1.10.10.60">
    <property type="entry name" value="Homeodomain-like"/>
    <property type="match status" value="2"/>
</dbReference>
<dbReference type="Proteomes" id="UP000248764">
    <property type="component" value="Unassembled WGS sequence"/>
</dbReference>
<dbReference type="GO" id="GO:0003700">
    <property type="term" value="F:DNA-binding transcription factor activity"/>
    <property type="evidence" value="ECO:0007669"/>
    <property type="project" value="InterPro"/>
</dbReference>
<evidence type="ECO:0000256" key="3">
    <source>
        <dbReference type="ARBA" id="ARBA00023163"/>
    </source>
</evidence>
<dbReference type="SMART" id="SM00342">
    <property type="entry name" value="HTH_ARAC"/>
    <property type="match status" value="1"/>
</dbReference>
<dbReference type="InterPro" id="IPR009057">
    <property type="entry name" value="Homeodomain-like_sf"/>
</dbReference>
<gene>
    <name evidence="5" type="ORF">C1I92_32200</name>
</gene>
<comment type="caution">
    <text evidence="5">The sequence shown here is derived from an EMBL/GenBank/DDBJ whole genome shotgun (WGS) entry which is preliminary data.</text>
</comment>
<dbReference type="Pfam" id="PF12833">
    <property type="entry name" value="HTH_18"/>
    <property type="match status" value="1"/>
</dbReference>
<evidence type="ECO:0000256" key="2">
    <source>
        <dbReference type="ARBA" id="ARBA00023125"/>
    </source>
</evidence>
<evidence type="ECO:0000313" key="5">
    <source>
        <dbReference type="EMBL" id="PZF79228.1"/>
    </source>
</evidence>
<proteinExistence type="predicted"/>
<evidence type="ECO:0000313" key="6">
    <source>
        <dbReference type="Proteomes" id="UP000248764"/>
    </source>
</evidence>
<sequence>MTDSGTLATTLAPSGTPRRSHRIVDVMRAALEHVGTTGGLSWKRYLYRDNAFAFSWHFHPEVELTLITAGTGTRYAGDSIEPYDPGQLTLLGAGVPHAFVSATTGHNEAVVIHFRPEFLGPGLFDAPEFASIGALLTAAGRGLELPASEPMMRRLVELTERTGADGTLGLLGILADLADGEPGRPLASAGHHASERPANRRRMDDVFGFLHDRYGEPIALGDVAEVAHLSPAAFSRFFRRATGRTFTAYLTELRVGAACRLLAESDRAVADIAATCGFGNLSNFNRRFRELKTMTPREYRARFD</sequence>
<name>A0A2W2BG52_9ACTN</name>
<feature type="domain" description="HTH araC/xylS-type" evidence="4">
    <location>
        <begin position="204"/>
        <end position="302"/>
    </location>
</feature>
<protein>
    <submittedName>
        <fullName evidence="5">AraC family transcriptional regulator</fullName>
    </submittedName>
</protein>
<dbReference type="PANTHER" id="PTHR46796">
    <property type="entry name" value="HTH-TYPE TRANSCRIPTIONAL ACTIVATOR RHAS-RELATED"/>
    <property type="match status" value="1"/>
</dbReference>
<dbReference type="SUPFAM" id="SSF46689">
    <property type="entry name" value="Homeodomain-like"/>
    <property type="match status" value="2"/>
</dbReference>
<dbReference type="GO" id="GO:0043565">
    <property type="term" value="F:sequence-specific DNA binding"/>
    <property type="evidence" value="ECO:0007669"/>
    <property type="project" value="InterPro"/>
</dbReference>